<sequence>MVDESNLNYFRDIVSRFPDGITLAFAYGSGVFKQIGNVSTDNMIDFVFVVDNPYDWHSKNLSRFPHHYSFMANLGVNAIVSLQDEIGAGVYYNTLIPFEGRKIKYGIISQNNFIKDLNDWEWLYISGRLHKPVQIITRMNNTIIRTALKENLQSALNAALLCLPEKFTGNDLFMKIAGLSYAGDFRMVVGEDKGKVNKIVESNLDEFKKLYHPFLSSSENIHLNSSCYIIQQNMDRTVTCRLLKSLPKTLLNSVMKSIGPSSSIDSLDAIAKDRELCSKHIYRGVSQIVLRSSITQSSKGVLSAGLLKTCAYSTSKVRKMFKGLIR</sequence>
<evidence type="ECO:0000256" key="3">
    <source>
        <dbReference type="ARBA" id="ARBA00005119"/>
    </source>
</evidence>
<dbReference type="HOGENOM" id="CLU_030279_1_2_1"/>
<keyword evidence="13 20" id="KW-0443">Lipid metabolism</keyword>
<evidence type="ECO:0000256" key="16">
    <source>
        <dbReference type="ARBA" id="ARBA00023209"/>
    </source>
</evidence>
<dbReference type="Pfam" id="PF09139">
    <property type="entry name" value="Tam41_Mmp37"/>
    <property type="match status" value="1"/>
</dbReference>
<evidence type="ECO:0000256" key="20">
    <source>
        <dbReference type="PIRNR" id="PIRNR028840"/>
    </source>
</evidence>
<comment type="subcellular location">
    <subcellularLocation>
        <location evidence="2 20">Mitochondrion inner membrane</location>
        <topology evidence="2 20">Peripheral membrane protein</topology>
        <orientation evidence="2 20">Matrix side</orientation>
    </subcellularLocation>
</comment>
<evidence type="ECO:0000256" key="11">
    <source>
        <dbReference type="ARBA" id="ARBA00022792"/>
    </source>
</evidence>
<keyword evidence="14 20" id="KW-0496">Mitochondrion</keyword>
<evidence type="ECO:0000256" key="8">
    <source>
        <dbReference type="ARBA" id="ARBA00022516"/>
    </source>
</evidence>
<evidence type="ECO:0000256" key="4">
    <source>
        <dbReference type="ARBA" id="ARBA00005189"/>
    </source>
</evidence>
<dbReference type="EMBL" id="DS469559">
    <property type="protein sequence ID" value="EDO42934.1"/>
    <property type="molecule type" value="Genomic_DNA"/>
</dbReference>
<evidence type="ECO:0000256" key="5">
    <source>
        <dbReference type="ARBA" id="ARBA00005458"/>
    </source>
</evidence>
<dbReference type="EC" id="2.7.7.41" evidence="6 20"/>
<dbReference type="GO" id="GO:0004605">
    <property type="term" value="F:phosphatidate cytidylyltransferase activity"/>
    <property type="evidence" value="ECO:0000318"/>
    <property type="project" value="GO_Central"/>
</dbReference>
<evidence type="ECO:0000313" key="21">
    <source>
        <dbReference type="EMBL" id="EDO42934.1"/>
    </source>
</evidence>
<comment type="function">
    <text evidence="20">Catalyzes the conversion of phosphatidic acid (PA) to CDP-diacylglycerol (CDP-DAG), an essential intermediate in the synthesis of phosphatidylglycerol, cardiolipin and phosphatidylinositol.</text>
</comment>
<dbReference type="GO" id="GO:0005739">
    <property type="term" value="C:mitochondrion"/>
    <property type="evidence" value="ECO:0000318"/>
    <property type="project" value="GO_Central"/>
</dbReference>
<comment type="catalytic activity">
    <reaction evidence="20">
        <text>a 1,2-diacyl-sn-glycero-3-phosphate + CTP + H(+) = a CDP-1,2-diacyl-sn-glycerol + diphosphate</text>
        <dbReference type="Rhea" id="RHEA:16229"/>
        <dbReference type="ChEBI" id="CHEBI:15378"/>
        <dbReference type="ChEBI" id="CHEBI:33019"/>
        <dbReference type="ChEBI" id="CHEBI:37563"/>
        <dbReference type="ChEBI" id="CHEBI:58332"/>
        <dbReference type="ChEBI" id="CHEBI:58608"/>
        <dbReference type="EC" id="2.7.7.41"/>
    </reaction>
</comment>
<evidence type="ECO:0000256" key="13">
    <source>
        <dbReference type="ARBA" id="ARBA00023098"/>
    </source>
</evidence>
<evidence type="ECO:0000256" key="19">
    <source>
        <dbReference type="ARBA" id="ARBA00031502"/>
    </source>
</evidence>
<evidence type="ECO:0000256" key="6">
    <source>
        <dbReference type="ARBA" id="ARBA00012487"/>
    </source>
</evidence>
<evidence type="ECO:0000256" key="1">
    <source>
        <dbReference type="ARBA" id="ARBA00001946"/>
    </source>
</evidence>
<evidence type="ECO:0000256" key="14">
    <source>
        <dbReference type="ARBA" id="ARBA00023128"/>
    </source>
</evidence>
<gene>
    <name evidence="21" type="ORF">NEMVEDRAFT_v1g99622</name>
</gene>
<comment type="cofactor">
    <cofactor evidence="1 20">
        <name>Mg(2+)</name>
        <dbReference type="ChEBI" id="CHEBI:18420"/>
    </cofactor>
</comment>
<keyword evidence="16 20" id="KW-0594">Phospholipid biosynthesis</keyword>
<dbReference type="OrthoDB" id="341477at2759"/>
<keyword evidence="11 20" id="KW-0999">Mitochondrion inner membrane</keyword>
<dbReference type="STRING" id="45351.A7S007"/>
<accession>A7S007</accession>
<dbReference type="GO" id="GO:0032049">
    <property type="term" value="P:cardiolipin biosynthetic process"/>
    <property type="evidence" value="ECO:0000318"/>
    <property type="project" value="GO_Central"/>
</dbReference>
<evidence type="ECO:0000256" key="2">
    <source>
        <dbReference type="ARBA" id="ARBA00004443"/>
    </source>
</evidence>
<keyword evidence="10 20" id="KW-0548">Nucleotidyltransferase</keyword>
<proteinExistence type="inferred from homology"/>
<dbReference type="eggNOG" id="KOG2986">
    <property type="taxonomic scope" value="Eukaryota"/>
</dbReference>
<dbReference type="PIRSF" id="PIRSF028840">
    <property type="entry name" value="Mmp37"/>
    <property type="match status" value="1"/>
</dbReference>
<protein>
    <recommendedName>
        <fullName evidence="7 20">Phosphatidate cytidylyltransferase, mitochondrial</fullName>
        <ecNumber evidence="6 20">2.7.7.41</ecNumber>
    </recommendedName>
    <alternativeName>
        <fullName evidence="18 20">CDP-diacylglycerol synthase</fullName>
    </alternativeName>
    <alternativeName>
        <fullName evidence="19 20">Mitochondrial translocator assembly and maintenance protein 41 homolog</fullName>
    </alternativeName>
</protein>
<dbReference type="InParanoid" id="A7S007"/>
<name>A7S007_NEMVE</name>
<dbReference type="InterPro" id="IPR015222">
    <property type="entry name" value="Tam41"/>
</dbReference>
<evidence type="ECO:0000256" key="15">
    <source>
        <dbReference type="ARBA" id="ARBA00023136"/>
    </source>
</evidence>
<dbReference type="KEGG" id="nve:5514826"/>
<evidence type="ECO:0000256" key="12">
    <source>
        <dbReference type="ARBA" id="ARBA00022842"/>
    </source>
</evidence>
<dbReference type="GO" id="GO:0016024">
    <property type="term" value="P:CDP-diacylglycerol biosynthetic process"/>
    <property type="evidence" value="ECO:0000318"/>
    <property type="project" value="GO_Central"/>
</dbReference>
<dbReference type="GO" id="GO:0005743">
    <property type="term" value="C:mitochondrial inner membrane"/>
    <property type="evidence" value="ECO:0007669"/>
    <property type="project" value="UniProtKB-SubCell"/>
</dbReference>
<keyword evidence="17 20" id="KW-1208">Phospholipid metabolism</keyword>
<reference evidence="21 22" key="1">
    <citation type="journal article" date="2007" name="Science">
        <title>Sea anemone genome reveals ancestral eumetazoan gene repertoire and genomic organization.</title>
        <authorList>
            <person name="Putnam N.H."/>
            <person name="Srivastava M."/>
            <person name="Hellsten U."/>
            <person name="Dirks B."/>
            <person name="Chapman J."/>
            <person name="Salamov A."/>
            <person name="Terry A."/>
            <person name="Shapiro H."/>
            <person name="Lindquist E."/>
            <person name="Kapitonov V.V."/>
            <person name="Jurka J."/>
            <person name="Genikhovich G."/>
            <person name="Grigoriev I.V."/>
            <person name="Lucas S.M."/>
            <person name="Steele R.E."/>
            <person name="Finnerty J.R."/>
            <person name="Technau U."/>
            <person name="Martindale M.Q."/>
            <person name="Rokhsar D.S."/>
        </authorList>
    </citation>
    <scope>NUCLEOTIDE SEQUENCE [LARGE SCALE GENOMIC DNA]</scope>
    <source>
        <strain evidence="22">CH2 X CH6</strain>
    </source>
</reference>
<keyword evidence="12 20" id="KW-0460">Magnesium</keyword>
<dbReference type="OMA" id="HAENMHR"/>
<evidence type="ECO:0000256" key="10">
    <source>
        <dbReference type="ARBA" id="ARBA00022695"/>
    </source>
</evidence>
<keyword evidence="8 20" id="KW-0444">Lipid biosynthesis</keyword>
<evidence type="ECO:0000256" key="9">
    <source>
        <dbReference type="ARBA" id="ARBA00022679"/>
    </source>
</evidence>
<keyword evidence="9 20" id="KW-0808">Transferase</keyword>
<evidence type="ECO:0000256" key="18">
    <source>
        <dbReference type="ARBA" id="ARBA00029893"/>
    </source>
</evidence>
<evidence type="ECO:0000313" key="22">
    <source>
        <dbReference type="Proteomes" id="UP000001593"/>
    </source>
</evidence>
<dbReference type="PANTHER" id="PTHR13619:SF0">
    <property type="entry name" value="PHOSPHATIDATE CYTIDYLYLTRANSFERASE, MITOCHONDRIAL"/>
    <property type="match status" value="1"/>
</dbReference>
<keyword evidence="15 20" id="KW-0472">Membrane</keyword>
<dbReference type="Proteomes" id="UP000001593">
    <property type="component" value="Unassembled WGS sequence"/>
</dbReference>
<dbReference type="AlphaFoldDB" id="A7S007"/>
<dbReference type="PANTHER" id="PTHR13619">
    <property type="entry name" value="PHOSPHATIDATE CYTIDYLYLTRANSFERASE, MITOCHONDRIAL"/>
    <property type="match status" value="1"/>
</dbReference>
<evidence type="ECO:0000256" key="7">
    <source>
        <dbReference type="ARBA" id="ARBA00018337"/>
    </source>
</evidence>
<keyword evidence="22" id="KW-1185">Reference proteome</keyword>
<comment type="pathway">
    <text evidence="4">Lipid metabolism.</text>
</comment>
<comment type="pathway">
    <text evidence="3 20">Phospholipid metabolism; CDP-diacylglycerol biosynthesis; CDP-diacylglycerol from sn-glycerol 3-phosphate: step 3/3.</text>
</comment>
<dbReference type="PhylomeDB" id="A7S007"/>
<evidence type="ECO:0000256" key="17">
    <source>
        <dbReference type="ARBA" id="ARBA00023264"/>
    </source>
</evidence>
<dbReference type="UniPathway" id="UPA00557">
    <property type="reaction ID" value="UER00614"/>
</dbReference>
<comment type="similarity">
    <text evidence="5 20">Belongs to the TAM41 family.</text>
</comment>
<organism evidence="21 22">
    <name type="scientific">Nematostella vectensis</name>
    <name type="common">Starlet sea anemone</name>
    <dbReference type="NCBI Taxonomy" id="45351"/>
    <lineage>
        <taxon>Eukaryota</taxon>
        <taxon>Metazoa</taxon>
        <taxon>Cnidaria</taxon>
        <taxon>Anthozoa</taxon>
        <taxon>Hexacorallia</taxon>
        <taxon>Actiniaria</taxon>
        <taxon>Edwardsiidae</taxon>
        <taxon>Nematostella</taxon>
    </lineage>
</organism>